<keyword evidence="3" id="KW-1185">Reference proteome</keyword>
<dbReference type="SUPFAM" id="SSF54236">
    <property type="entry name" value="Ubiquitin-like"/>
    <property type="match status" value="1"/>
</dbReference>
<dbReference type="Gene3D" id="3.80.10.10">
    <property type="entry name" value="Ribonuclease Inhibitor"/>
    <property type="match status" value="2"/>
</dbReference>
<evidence type="ECO:0000313" key="3">
    <source>
        <dbReference type="Proteomes" id="UP001153069"/>
    </source>
</evidence>
<reference evidence="2" key="1">
    <citation type="submission" date="2020-06" db="EMBL/GenBank/DDBJ databases">
        <authorList>
            <consortium name="Plant Systems Biology data submission"/>
        </authorList>
    </citation>
    <scope>NUCLEOTIDE SEQUENCE</scope>
    <source>
        <strain evidence="2">D6</strain>
    </source>
</reference>
<organism evidence="2 3">
    <name type="scientific">Seminavis robusta</name>
    <dbReference type="NCBI Taxonomy" id="568900"/>
    <lineage>
        <taxon>Eukaryota</taxon>
        <taxon>Sar</taxon>
        <taxon>Stramenopiles</taxon>
        <taxon>Ochrophyta</taxon>
        <taxon>Bacillariophyta</taxon>
        <taxon>Bacillariophyceae</taxon>
        <taxon>Bacillariophycidae</taxon>
        <taxon>Naviculales</taxon>
        <taxon>Naviculaceae</taxon>
        <taxon>Seminavis</taxon>
    </lineage>
</organism>
<protein>
    <submittedName>
        <fullName evidence="2">Uncharacterized protein</fullName>
    </submittedName>
</protein>
<feature type="compositionally biased region" description="Basic and acidic residues" evidence="1">
    <location>
        <begin position="22"/>
        <end position="38"/>
    </location>
</feature>
<dbReference type="PANTHER" id="PTHR47186:SF61">
    <property type="entry name" value="LEUCINE-RICH REPEAT-CONTAINING PROTEIN 57-RELATED"/>
    <property type="match status" value="1"/>
</dbReference>
<feature type="compositionally biased region" description="Acidic residues" evidence="1">
    <location>
        <begin position="1"/>
        <end position="11"/>
    </location>
</feature>
<proteinExistence type="predicted"/>
<gene>
    <name evidence="2" type="ORF">SEMRO_177_G077750.1</name>
</gene>
<dbReference type="EMBL" id="CAICTM010000176">
    <property type="protein sequence ID" value="CAB9503820.1"/>
    <property type="molecule type" value="Genomic_DNA"/>
</dbReference>
<evidence type="ECO:0000256" key="1">
    <source>
        <dbReference type="SAM" id="MobiDB-lite"/>
    </source>
</evidence>
<feature type="compositionally biased region" description="Basic and acidic residues" evidence="1">
    <location>
        <begin position="151"/>
        <end position="172"/>
    </location>
</feature>
<feature type="region of interest" description="Disordered" evidence="1">
    <location>
        <begin position="1311"/>
        <end position="1336"/>
    </location>
</feature>
<dbReference type="InterPro" id="IPR032675">
    <property type="entry name" value="LRR_dom_sf"/>
</dbReference>
<comment type="caution">
    <text evidence="2">The sequence shown here is derived from an EMBL/GenBank/DDBJ whole genome shotgun (WGS) entry which is preliminary data.</text>
</comment>
<feature type="compositionally biased region" description="Acidic residues" evidence="1">
    <location>
        <begin position="131"/>
        <end position="140"/>
    </location>
</feature>
<feature type="region of interest" description="Disordered" evidence="1">
    <location>
        <begin position="1"/>
        <end position="78"/>
    </location>
</feature>
<evidence type="ECO:0000313" key="2">
    <source>
        <dbReference type="EMBL" id="CAB9503820.1"/>
    </source>
</evidence>
<dbReference type="Proteomes" id="UP001153069">
    <property type="component" value="Unassembled WGS sequence"/>
</dbReference>
<dbReference type="CDD" id="cd17039">
    <property type="entry name" value="Ubl_ubiquitin_like"/>
    <property type="match status" value="2"/>
</dbReference>
<name>A0A9N8DKU1_9STRA</name>
<dbReference type="InterPro" id="IPR029071">
    <property type="entry name" value="Ubiquitin-like_domsf"/>
</dbReference>
<feature type="compositionally biased region" description="Low complexity" evidence="1">
    <location>
        <begin position="44"/>
        <end position="62"/>
    </location>
</feature>
<feature type="compositionally biased region" description="Basic and acidic residues" evidence="1">
    <location>
        <begin position="1311"/>
        <end position="1322"/>
    </location>
</feature>
<feature type="region of interest" description="Disordered" evidence="1">
    <location>
        <begin position="131"/>
        <end position="210"/>
    </location>
</feature>
<sequence length="1336" mass="151055">MSSQEEFDSLWDDVSAASDTFPRNEKTRSSNHKIRELDHEEELQSFSSSSSSSSSEEGNLNEISEEAETEDRQSKRENDKELRQCLLLMEKHQSRVGLAAQLAFQDRNSLQVICQFALGFLHSVNELLAQDEDDESDDESSATPCAGPTPTDHEWDPSSRKEGYGETSRETTTDGNEEQLEGTNGMKGGVPEEGVLLDGDDDDDSKLSISSSEYDTDDFAVPTVATWSFTVLILATGKTFETPKFSPSMEMGGIIFDLKDWVSEQEQTKEVFELRGATSSTTFHYDDIRLFHENEEILDDEDLFSAPQDSQLSLIVGCDLNIRCLDGKIWHLPFDHSCTVKDLKWRIRNRYSHIYPDNGFIVLLHQKVTLEDDDQRLCQIIEYNNHREQFEIRMQLIATIKTLNGNLIRVPFSPDCTVQDFCAKEELGIRPARQCFFLQSKSFDLGDPLMPMMENGTDIPSGSELYLLDLPNGRTAASNETDGEKGCSIPESAQRSVTLLQLKQIALEILLRCEKEEWTSIDPIKNSQKLKPEDVTLYDLMHYYVKPITREQKCSYAEHVSNAPHPPDWFVSHWWGESVFQFIACLEQHAHDRYLDKADEARYWICAYSNNQHVISDELGENPKCSSFFRALQLVEGVVSIMDANMVCFSRIWCGFEVAVALREIADQREAENRTYLYDVYSVHGSDPIKKWKQNVCVGLTDGPTQRDLKDAKEVAADAATLQVKRQSAFPPSPAALDICIEQGGATVEEDKLKILSYISGVRGSKPPTSHESYNEINALLAGKFAISTYPTALYNRQDMSPYRRALQNYQGLCRLTMDFSRFIGRRRDEAYINRLRGEARHIVSSLPVSLEELRLDYSRFRFETSEEFSAGLRRLLKLKTLKLRAKRLNDLVSIDCLLNEISQLSNLQHLRLDFAECMRLKSISMGRPTISKLVNAKMLQLDFSCCQLASVDNVFAEVGNLSGLRELVLNFGYNDKIRNINYAGSISKIAALQKLELVLSDCGLSTINSLLEETSECPTLTELRIDVSSNEKLGAITRKGGGMPSTSDENDLNEEKPDACMATTRSIRKIYLLSKLSQIEMLQLSFASCNLSCATVEVVLRDIGKLKGLRKLHLDFASNPQIGQFKPKFLEPIARLTSLESLSIDFSSCKKFSFAGSLETSVYLLHFKRLKLDLHSSDQLTHLEGLATAIFRRQDKFEHFTLAVNNCSLPLSAFLTICRALAESRSQASWVELDYQENPGEKFIDPQLAKFTGTTADLRRRLEEVNYDAMPNGTKVKSSIYRWMVAQRGFRPKRNTLNGGAATTYAQHREQVKIKQSEKVQSKPKAQAQSTQSEH</sequence>
<accession>A0A9N8DKU1</accession>
<dbReference type="SUPFAM" id="SSF52047">
    <property type="entry name" value="RNI-like"/>
    <property type="match status" value="1"/>
</dbReference>
<dbReference type="PANTHER" id="PTHR47186">
    <property type="entry name" value="LEUCINE-RICH REPEAT-CONTAINING PROTEIN 57"/>
    <property type="match status" value="1"/>
</dbReference>